<dbReference type="RefSeq" id="WP_379808558.1">
    <property type="nucleotide sequence ID" value="NZ_JBHUOL010000021.1"/>
</dbReference>
<name>A0ABW5ZA42_9FLAO</name>
<reference evidence="2" key="1">
    <citation type="journal article" date="2019" name="Int. J. Syst. Evol. Microbiol.">
        <title>The Global Catalogue of Microorganisms (GCM) 10K type strain sequencing project: providing services to taxonomists for standard genome sequencing and annotation.</title>
        <authorList>
            <consortium name="The Broad Institute Genomics Platform"/>
            <consortium name="The Broad Institute Genome Sequencing Center for Infectious Disease"/>
            <person name="Wu L."/>
            <person name="Ma J."/>
        </authorList>
    </citation>
    <scope>NUCLEOTIDE SEQUENCE [LARGE SCALE GENOMIC DNA]</scope>
    <source>
        <strain evidence="2">KCTC 52644</strain>
    </source>
</reference>
<proteinExistence type="predicted"/>
<protein>
    <submittedName>
        <fullName evidence="1">Uncharacterized protein</fullName>
    </submittedName>
</protein>
<evidence type="ECO:0000313" key="1">
    <source>
        <dbReference type="EMBL" id="MFD2909749.1"/>
    </source>
</evidence>
<evidence type="ECO:0000313" key="2">
    <source>
        <dbReference type="Proteomes" id="UP001597549"/>
    </source>
</evidence>
<keyword evidence="2" id="KW-1185">Reference proteome</keyword>
<accession>A0ABW5ZA42</accession>
<dbReference type="Proteomes" id="UP001597549">
    <property type="component" value="Unassembled WGS sequence"/>
</dbReference>
<gene>
    <name evidence="1" type="ORF">ACFSX9_13510</name>
</gene>
<organism evidence="1 2">
    <name type="scientific">Flavobacterium ardleyense</name>
    <dbReference type="NCBI Taxonomy" id="2038737"/>
    <lineage>
        <taxon>Bacteria</taxon>
        <taxon>Pseudomonadati</taxon>
        <taxon>Bacteroidota</taxon>
        <taxon>Flavobacteriia</taxon>
        <taxon>Flavobacteriales</taxon>
        <taxon>Flavobacteriaceae</taxon>
        <taxon>Flavobacterium</taxon>
    </lineage>
</organism>
<comment type="caution">
    <text evidence="1">The sequence shown here is derived from an EMBL/GenBank/DDBJ whole genome shotgun (WGS) entry which is preliminary data.</text>
</comment>
<dbReference type="EMBL" id="JBHUOL010000021">
    <property type="protein sequence ID" value="MFD2909749.1"/>
    <property type="molecule type" value="Genomic_DNA"/>
</dbReference>
<sequence length="68" mass="8147">MARLIIKPKDVEIILIVSPGYARRLVRLIKKAYNKEKHQKLTVKEFCRYLALEVQEVVNELNEFYKKK</sequence>